<dbReference type="Gene3D" id="2.40.110.10">
    <property type="entry name" value="Butyryl-CoA Dehydrogenase, subunit A, domain 2"/>
    <property type="match status" value="1"/>
</dbReference>
<evidence type="ECO:0000256" key="2">
    <source>
        <dbReference type="ARBA" id="ARBA00009347"/>
    </source>
</evidence>
<dbReference type="Gene3D" id="1.10.540.10">
    <property type="entry name" value="Acyl-CoA dehydrogenase/oxidase, N-terminal domain"/>
    <property type="match status" value="1"/>
</dbReference>
<feature type="domain" description="Acyl-CoA dehydrogenase/oxidase N-terminal" evidence="10">
    <location>
        <begin position="7"/>
        <end position="119"/>
    </location>
</feature>
<comment type="catalytic activity">
    <reaction evidence="6">
        <text>a 2,3-saturated acyl-CoA + A = a 2,3-dehydroacyl-CoA + AH2</text>
        <dbReference type="Rhea" id="RHEA:48608"/>
        <dbReference type="ChEBI" id="CHEBI:13193"/>
        <dbReference type="ChEBI" id="CHEBI:17499"/>
        <dbReference type="ChEBI" id="CHEBI:60015"/>
        <dbReference type="ChEBI" id="CHEBI:65111"/>
    </reaction>
</comment>
<feature type="domain" description="Acyl-CoA dehydrogenase/oxidase C-terminal" evidence="8">
    <location>
        <begin position="235"/>
        <end position="380"/>
    </location>
</feature>
<dbReference type="InterPro" id="IPR013786">
    <property type="entry name" value="AcylCoA_DH/ox_N"/>
</dbReference>
<reference evidence="11 12" key="1">
    <citation type="submission" date="2020-05" db="EMBL/GenBank/DDBJ databases">
        <title>MicrobeNet Type strains.</title>
        <authorList>
            <person name="Nicholson A.C."/>
        </authorList>
    </citation>
    <scope>NUCLEOTIDE SEQUENCE [LARGE SCALE GENOMIC DNA]</scope>
    <source>
        <strain evidence="11 12">JCM 3224</strain>
    </source>
</reference>
<dbReference type="Pfam" id="PF00441">
    <property type="entry name" value="Acyl-CoA_dh_1"/>
    <property type="match status" value="1"/>
</dbReference>
<dbReference type="Pfam" id="PF02771">
    <property type="entry name" value="Acyl-CoA_dh_N"/>
    <property type="match status" value="1"/>
</dbReference>
<dbReference type="Proteomes" id="UP000586827">
    <property type="component" value="Unassembled WGS sequence"/>
</dbReference>
<protein>
    <submittedName>
        <fullName evidence="11">Acyl-CoA dehydrogenase</fullName>
    </submittedName>
</protein>
<keyword evidence="5 7" id="KW-0560">Oxidoreductase</keyword>
<organism evidence="11 12">
    <name type="scientific">Nocardia uniformis</name>
    <dbReference type="NCBI Taxonomy" id="53432"/>
    <lineage>
        <taxon>Bacteria</taxon>
        <taxon>Bacillati</taxon>
        <taxon>Actinomycetota</taxon>
        <taxon>Actinomycetes</taxon>
        <taxon>Mycobacteriales</taxon>
        <taxon>Nocardiaceae</taxon>
        <taxon>Nocardia</taxon>
    </lineage>
</organism>
<evidence type="ECO:0000259" key="8">
    <source>
        <dbReference type="Pfam" id="PF00441"/>
    </source>
</evidence>
<name>A0A849BW99_9NOCA</name>
<dbReference type="PANTHER" id="PTHR43884:SF12">
    <property type="entry name" value="ISOVALERYL-COA DEHYDROGENASE, MITOCHONDRIAL-RELATED"/>
    <property type="match status" value="1"/>
</dbReference>
<dbReference type="SUPFAM" id="SSF56645">
    <property type="entry name" value="Acyl-CoA dehydrogenase NM domain-like"/>
    <property type="match status" value="1"/>
</dbReference>
<evidence type="ECO:0000259" key="10">
    <source>
        <dbReference type="Pfam" id="PF02771"/>
    </source>
</evidence>
<dbReference type="FunFam" id="2.40.110.10:FF:000002">
    <property type="entry name" value="Acyl-CoA dehydrogenase fadE12"/>
    <property type="match status" value="1"/>
</dbReference>
<dbReference type="InterPro" id="IPR006089">
    <property type="entry name" value="Acyl-CoA_DH_CS"/>
</dbReference>
<keyword evidence="12" id="KW-1185">Reference proteome</keyword>
<comment type="caution">
    <text evidence="11">The sequence shown here is derived from an EMBL/GenBank/DDBJ whole genome shotgun (WGS) entry which is preliminary data.</text>
</comment>
<dbReference type="InterPro" id="IPR036250">
    <property type="entry name" value="AcylCo_DH-like_C"/>
</dbReference>
<dbReference type="EMBL" id="JABELX010000004">
    <property type="protein sequence ID" value="NNH70873.1"/>
    <property type="molecule type" value="Genomic_DNA"/>
</dbReference>
<proteinExistence type="inferred from homology"/>
<evidence type="ECO:0000256" key="3">
    <source>
        <dbReference type="ARBA" id="ARBA00022630"/>
    </source>
</evidence>
<dbReference type="PANTHER" id="PTHR43884">
    <property type="entry name" value="ACYL-COA DEHYDROGENASE"/>
    <property type="match status" value="1"/>
</dbReference>
<evidence type="ECO:0000256" key="4">
    <source>
        <dbReference type="ARBA" id="ARBA00022827"/>
    </source>
</evidence>
<dbReference type="RefSeq" id="WP_067523271.1">
    <property type="nucleotide sequence ID" value="NZ_JABELX010000004.1"/>
</dbReference>
<dbReference type="GO" id="GO:0003995">
    <property type="term" value="F:acyl-CoA dehydrogenase activity"/>
    <property type="evidence" value="ECO:0007669"/>
    <property type="project" value="InterPro"/>
</dbReference>
<dbReference type="InterPro" id="IPR046373">
    <property type="entry name" value="Acyl-CoA_Oxase/DH_mid-dom_sf"/>
</dbReference>
<keyword evidence="3 7" id="KW-0285">Flavoprotein</keyword>
<accession>A0A849BW99</accession>
<evidence type="ECO:0000256" key="5">
    <source>
        <dbReference type="ARBA" id="ARBA00023002"/>
    </source>
</evidence>
<comment type="cofactor">
    <cofactor evidence="1 7">
        <name>FAD</name>
        <dbReference type="ChEBI" id="CHEBI:57692"/>
    </cofactor>
</comment>
<keyword evidence="4 7" id="KW-0274">FAD</keyword>
<dbReference type="InterPro" id="IPR006091">
    <property type="entry name" value="Acyl-CoA_Oxase/DH_mid-dom"/>
</dbReference>
<dbReference type="InterPro" id="IPR037069">
    <property type="entry name" value="AcylCoA_DH/ox_N_sf"/>
</dbReference>
<feature type="domain" description="Acyl-CoA oxidase/dehydrogenase middle" evidence="9">
    <location>
        <begin position="123"/>
        <end position="220"/>
    </location>
</feature>
<dbReference type="GO" id="GO:0050660">
    <property type="term" value="F:flavin adenine dinucleotide binding"/>
    <property type="evidence" value="ECO:0007669"/>
    <property type="project" value="InterPro"/>
</dbReference>
<dbReference type="Pfam" id="PF02770">
    <property type="entry name" value="Acyl-CoA_dh_M"/>
    <property type="match status" value="1"/>
</dbReference>
<dbReference type="Gene3D" id="1.20.140.10">
    <property type="entry name" value="Butyryl-CoA Dehydrogenase, subunit A, domain 3"/>
    <property type="match status" value="1"/>
</dbReference>
<gene>
    <name evidence="11" type="ORF">HLB23_13540</name>
</gene>
<evidence type="ECO:0000313" key="11">
    <source>
        <dbReference type="EMBL" id="NNH70873.1"/>
    </source>
</evidence>
<evidence type="ECO:0000259" key="9">
    <source>
        <dbReference type="Pfam" id="PF02770"/>
    </source>
</evidence>
<dbReference type="AlphaFoldDB" id="A0A849BW99"/>
<dbReference type="InterPro" id="IPR009100">
    <property type="entry name" value="AcylCoA_DH/oxidase_NM_dom_sf"/>
</dbReference>
<evidence type="ECO:0000313" key="12">
    <source>
        <dbReference type="Proteomes" id="UP000586827"/>
    </source>
</evidence>
<sequence>MRRTLFTEDHEDFRHLVRNYLTRDVVPVYDQWRSSGLVPRSLFTVLGRLGIIGVSIPEEYGGGGQRDYRYNAVIQEETARAGVTLGGLRTHLDVVVPYFLELADAAQRGRWFPGLASGELYSAIAMTEPGTGSDLAGIATTAVRDGEHYVLNGSKTFITGGHHADLVIVAARTSTDPDNRRGGISLLVVEKGMLGFEVGRRLEKLGLSVQDTVELSFSDVRVPVTNRLGEEGQAFAYLGRNLAQERLAIAVGAVAQTRAAIDQTIDYVRDRKVFGQALAQFQNTKFELAAVSTDLEASQALLDTAISALVAGELTGADAAKTKLFCTETQGRVVDRCLQLHGGYGYILEYPIARLYADARVSRIYGGTSEVLKTIISKSLGL</sequence>
<dbReference type="InterPro" id="IPR009075">
    <property type="entry name" value="AcylCo_DH/oxidase_C"/>
</dbReference>
<comment type="similarity">
    <text evidence="2 7">Belongs to the acyl-CoA dehydrogenase family.</text>
</comment>
<dbReference type="FunFam" id="1.20.140.10:FF:000001">
    <property type="entry name" value="Acyl-CoA dehydrogenase"/>
    <property type="match status" value="1"/>
</dbReference>
<evidence type="ECO:0000256" key="7">
    <source>
        <dbReference type="RuleBase" id="RU362125"/>
    </source>
</evidence>
<evidence type="ECO:0000256" key="6">
    <source>
        <dbReference type="ARBA" id="ARBA00052546"/>
    </source>
</evidence>
<dbReference type="SUPFAM" id="SSF47203">
    <property type="entry name" value="Acyl-CoA dehydrogenase C-terminal domain-like"/>
    <property type="match status" value="1"/>
</dbReference>
<dbReference type="PROSITE" id="PS00073">
    <property type="entry name" value="ACYL_COA_DH_2"/>
    <property type="match status" value="1"/>
</dbReference>
<evidence type="ECO:0000256" key="1">
    <source>
        <dbReference type="ARBA" id="ARBA00001974"/>
    </source>
</evidence>